<dbReference type="RefSeq" id="WP_008480554.1">
    <property type="nucleotide sequence ID" value="NZ_CAGS01000464.1"/>
</dbReference>
<comment type="caution">
    <text evidence="1">The sequence shown here is derived from an EMBL/GenBank/DDBJ whole genome shotgun (WGS) entry which is preliminary data.</text>
</comment>
<name>I4ELK1_9BACT</name>
<dbReference type="Proteomes" id="UP000004221">
    <property type="component" value="Unassembled WGS sequence"/>
</dbReference>
<reference evidence="1 2" key="1">
    <citation type="journal article" date="2012" name="ISME J.">
        <title>Nitrification expanded: discovery, physiology and genomics of a nitrite-oxidizing bacterium from the phylum Chloroflexi.</title>
        <authorList>
            <person name="Sorokin D.Y."/>
            <person name="Lucker S."/>
            <person name="Vejmelkova D."/>
            <person name="Kostrikina N.A."/>
            <person name="Kleerebezem R."/>
            <person name="Rijpstra W.I."/>
            <person name="Damste J.S."/>
            <person name="Le Paslier D."/>
            <person name="Muyzer G."/>
            <person name="Wagner M."/>
            <person name="van Loosdrecht M.C."/>
            <person name="Daims H."/>
        </authorList>
    </citation>
    <scope>NUCLEOTIDE SEQUENCE [LARGE SCALE GENOMIC DNA]</scope>
    <source>
        <strain evidence="2">none</strain>
    </source>
</reference>
<organism evidence="1 2">
    <name type="scientific">Nitrolancea hollandica Lb</name>
    <dbReference type="NCBI Taxonomy" id="1129897"/>
    <lineage>
        <taxon>Bacteria</taxon>
        <taxon>Pseudomonadati</taxon>
        <taxon>Thermomicrobiota</taxon>
        <taxon>Thermomicrobia</taxon>
        <taxon>Sphaerobacterales</taxon>
        <taxon>Sphaerobacterineae</taxon>
        <taxon>Sphaerobacteraceae</taxon>
        <taxon>Nitrolancea</taxon>
    </lineage>
</organism>
<protein>
    <submittedName>
        <fullName evidence="1">Uncharacterized protein</fullName>
    </submittedName>
</protein>
<gene>
    <name evidence="1" type="ORF">NITHO_5160007</name>
</gene>
<sequence length="89" mass="9408">MRAGWLLALDECATDGEELGFGVALADADMDGDGDGALASWLPPLQPTRPTAMTNAMNPMRAFLTIPNPLPCHVVMLRLLTSDAVVVTV</sequence>
<proteinExistence type="predicted"/>
<evidence type="ECO:0000313" key="2">
    <source>
        <dbReference type="Proteomes" id="UP000004221"/>
    </source>
</evidence>
<accession>I4ELK1</accession>
<evidence type="ECO:0000313" key="1">
    <source>
        <dbReference type="EMBL" id="CCF85563.1"/>
    </source>
</evidence>
<dbReference type="AlphaFoldDB" id="I4ELK1"/>
<dbReference type="EMBL" id="CAGS01000464">
    <property type="protein sequence ID" value="CCF85563.1"/>
    <property type="molecule type" value="Genomic_DNA"/>
</dbReference>
<keyword evidence="2" id="KW-1185">Reference proteome</keyword>